<dbReference type="EMBL" id="CP003098">
    <property type="protein sequence ID" value="AET34097.1"/>
    <property type="molecule type" value="Genomic_DNA"/>
</dbReference>
<evidence type="ECO:0000259" key="5">
    <source>
        <dbReference type="PROSITE" id="PS51379"/>
    </source>
</evidence>
<name>G7VEC7_9CREN</name>
<evidence type="ECO:0000256" key="1">
    <source>
        <dbReference type="ARBA" id="ARBA00022485"/>
    </source>
</evidence>
<reference evidence="6 7" key="1">
    <citation type="journal article" date="2012" name="J. Bacteriol.">
        <title>Complete genome sequence of strain 1860, a crenarchaeon of the genus pyrobaculum able to grow with various electron acceptors.</title>
        <authorList>
            <person name="Mardanov A.V."/>
            <person name="Gumerov V.M."/>
            <person name="Slobodkina G.B."/>
            <person name="Beletsky A.V."/>
            <person name="Bonch-Osmolovskaya E.A."/>
            <person name="Ravin N.V."/>
            <person name="Skryabin K.G."/>
        </authorList>
    </citation>
    <scope>NUCLEOTIDE SEQUENCE [LARGE SCALE GENOMIC DNA]</scope>
    <source>
        <strain evidence="6 7">1860</strain>
    </source>
</reference>
<keyword evidence="1" id="KW-0004">4Fe-4S</keyword>
<dbReference type="BioCyc" id="PSP1104324:GJSN-2658-MONOMER"/>
<dbReference type="GO" id="GO:0016491">
    <property type="term" value="F:oxidoreductase activity"/>
    <property type="evidence" value="ECO:0007669"/>
    <property type="project" value="UniProtKB-ARBA"/>
</dbReference>
<dbReference type="Pfam" id="PF13237">
    <property type="entry name" value="Fer4_10"/>
    <property type="match status" value="1"/>
</dbReference>
<dbReference type="GO" id="GO:0051539">
    <property type="term" value="F:4 iron, 4 sulfur cluster binding"/>
    <property type="evidence" value="ECO:0007669"/>
    <property type="project" value="UniProtKB-KW"/>
</dbReference>
<evidence type="ECO:0000313" key="7">
    <source>
        <dbReference type="Proteomes" id="UP000005867"/>
    </source>
</evidence>
<dbReference type="PROSITE" id="PS51379">
    <property type="entry name" value="4FE4S_FER_2"/>
    <property type="match status" value="3"/>
</dbReference>
<dbReference type="AlphaFoldDB" id="G7VEC7"/>
<dbReference type="InterPro" id="IPR017896">
    <property type="entry name" value="4Fe4S_Fe-S-bd"/>
</dbReference>
<dbReference type="InterPro" id="IPR050157">
    <property type="entry name" value="PSI_iron-sulfur_center"/>
</dbReference>
<dbReference type="GO" id="GO:0046872">
    <property type="term" value="F:metal ion binding"/>
    <property type="evidence" value="ECO:0007669"/>
    <property type="project" value="UniProtKB-KW"/>
</dbReference>
<keyword evidence="2" id="KW-0479">Metal-binding</keyword>
<dbReference type="SUPFAM" id="SSF54862">
    <property type="entry name" value="4Fe-4S ferredoxins"/>
    <property type="match status" value="2"/>
</dbReference>
<sequence>MYVGDGRVEVAEDLCVGCGICIGACPTGVYTPAEELGPRISCREGGPCIHALRFEDYVKLVEKYGEVEVDARCDDCKLRDAGGGWRALEEALKAGLRVKVARGRGGDVSRRLLFRRAAAGEPLIKAVRGPPRRFEYSRPLGAEGLRPVVDADRCVLCGVCAGVCPTEAVKVDEESGLVAVDGGRCVECGVCVEACDVGALRLERGDIDVEHYLVEVVQCPNCGTVYAKNRGECPVCGFTTKLIKELYGL</sequence>
<dbReference type="STRING" id="1104324.P186_2713"/>
<protein>
    <submittedName>
        <fullName evidence="6">4Fe-4S ferredoxin, iron-sulfur binding domain protein</fullName>
    </submittedName>
</protein>
<dbReference type="PROSITE" id="PS00198">
    <property type="entry name" value="4FE4S_FER_1"/>
    <property type="match status" value="2"/>
</dbReference>
<accession>G7VEC7</accession>
<gene>
    <name evidence="6" type="ORF">P186_2713</name>
</gene>
<keyword evidence="3" id="KW-0408">Iron</keyword>
<keyword evidence="4" id="KW-0411">Iron-sulfur</keyword>
<dbReference type="eggNOG" id="arCOG02187">
    <property type="taxonomic scope" value="Archaea"/>
</dbReference>
<dbReference type="InterPro" id="IPR017900">
    <property type="entry name" value="4Fe4S_Fe_S_CS"/>
</dbReference>
<dbReference type="PANTHER" id="PTHR24960:SF79">
    <property type="entry name" value="PHOTOSYSTEM I IRON-SULFUR CENTER"/>
    <property type="match status" value="1"/>
</dbReference>
<evidence type="ECO:0000256" key="4">
    <source>
        <dbReference type="ARBA" id="ARBA00023014"/>
    </source>
</evidence>
<dbReference type="HOGENOM" id="CLU_1113913_0_0_2"/>
<evidence type="ECO:0000256" key="2">
    <source>
        <dbReference type="ARBA" id="ARBA00022723"/>
    </source>
</evidence>
<keyword evidence="7" id="KW-1185">Reference proteome</keyword>
<organism evidence="6 7">
    <name type="scientific">Pyrobaculum ferrireducens</name>
    <dbReference type="NCBI Taxonomy" id="1104324"/>
    <lineage>
        <taxon>Archaea</taxon>
        <taxon>Thermoproteota</taxon>
        <taxon>Thermoprotei</taxon>
        <taxon>Thermoproteales</taxon>
        <taxon>Thermoproteaceae</taxon>
        <taxon>Pyrobaculum</taxon>
    </lineage>
</organism>
<dbReference type="PANTHER" id="PTHR24960">
    <property type="entry name" value="PHOTOSYSTEM I IRON-SULFUR CENTER-RELATED"/>
    <property type="match status" value="1"/>
</dbReference>
<dbReference type="KEGG" id="pyr:P186_2713"/>
<dbReference type="Proteomes" id="UP000005867">
    <property type="component" value="Chromosome"/>
</dbReference>
<feature type="domain" description="4Fe-4S ferredoxin-type" evidence="5">
    <location>
        <begin position="6"/>
        <end position="35"/>
    </location>
</feature>
<evidence type="ECO:0000313" key="6">
    <source>
        <dbReference type="EMBL" id="AET34097.1"/>
    </source>
</evidence>
<feature type="domain" description="4Fe-4S ferredoxin-type" evidence="5">
    <location>
        <begin position="145"/>
        <end position="174"/>
    </location>
</feature>
<dbReference type="Gene3D" id="3.30.70.20">
    <property type="match status" value="3"/>
</dbReference>
<proteinExistence type="predicted"/>
<feature type="domain" description="4Fe-4S ferredoxin-type" evidence="5">
    <location>
        <begin position="176"/>
        <end position="205"/>
    </location>
</feature>
<dbReference type="Pfam" id="PF00037">
    <property type="entry name" value="Fer4"/>
    <property type="match status" value="1"/>
</dbReference>
<evidence type="ECO:0000256" key="3">
    <source>
        <dbReference type="ARBA" id="ARBA00023004"/>
    </source>
</evidence>